<evidence type="ECO:0000313" key="2">
    <source>
        <dbReference type="EMBL" id="TWT62261.1"/>
    </source>
</evidence>
<name>A0A5C5XIT3_9PLAN</name>
<reference evidence="2 3" key="1">
    <citation type="submission" date="2019-02" db="EMBL/GenBank/DDBJ databases">
        <title>Deep-cultivation of Planctomycetes and their phenomic and genomic characterization uncovers novel biology.</title>
        <authorList>
            <person name="Wiegand S."/>
            <person name="Jogler M."/>
            <person name="Boedeker C."/>
            <person name="Pinto D."/>
            <person name="Vollmers J."/>
            <person name="Rivas-Marin E."/>
            <person name="Kohn T."/>
            <person name="Peeters S.H."/>
            <person name="Heuer A."/>
            <person name="Rast P."/>
            <person name="Oberbeckmann S."/>
            <person name="Bunk B."/>
            <person name="Jeske O."/>
            <person name="Meyerdierks A."/>
            <person name="Storesund J.E."/>
            <person name="Kallscheuer N."/>
            <person name="Luecker S."/>
            <person name="Lage O.M."/>
            <person name="Pohl T."/>
            <person name="Merkel B.J."/>
            <person name="Hornburger P."/>
            <person name="Mueller R.-W."/>
            <person name="Bruemmer F."/>
            <person name="Labrenz M."/>
            <person name="Spormann A.M."/>
            <person name="Op Den Camp H."/>
            <person name="Overmann J."/>
            <person name="Amann R."/>
            <person name="Jetten M.S.M."/>
            <person name="Mascher T."/>
            <person name="Medema M.H."/>
            <person name="Devos D.P."/>
            <person name="Kaster A.-K."/>
            <person name="Ovreas L."/>
            <person name="Rohde M."/>
            <person name="Galperin M.Y."/>
            <person name="Jogler C."/>
        </authorList>
    </citation>
    <scope>NUCLEOTIDE SEQUENCE [LARGE SCALE GENOMIC DNA]</scope>
    <source>
        <strain evidence="2 3">Pan54</strain>
    </source>
</reference>
<evidence type="ECO:0000313" key="3">
    <source>
        <dbReference type="Proteomes" id="UP000316095"/>
    </source>
</evidence>
<accession>A0A5C5XIT3</accession>
<keyword evidence="3" id="KW-1185">Reference proteome</keyword>
<evidence type="ECO:0000256" key="1">
    <source>
        <dbReference type="SAM" id="MobiDB-lite"/>
    </source>
</evidence>
<comment type="caution">
    <text evidence="2">The sequence shown here is derived from an EMBL/GenBank/DDBJ whole genome shotgun (WGS) entry which is preliminary data.</text>
</comment>
<organism evidence="2 3">
    <name type="scientific">Rubinisphaera italica</name>
    <dbReference type="NCBI Taxonomy" id="2527969"/>
    <lineage>
        <taxon>Bacteria</taxon>
        <taxon>Pseudomonadati</taxon>
        <taxon>Planctomycetota</taxon>
        <taxon>Planctomycetia</taxon>
        <taxon>Planctomycetales</taxon>
        <taxon>Planctomycetaceae</taxon>
        <taxon>Rubinisphaera</taxon>
    </lineage>
</organism>
<dbReference type="Proteomes" id="UP000316095">
    <property type="component" value="Unassembled WGS sequence"/>
</dbReference>
<gene>
    <name evidence="2" type="ORF">Pan54_30020</name>
</gene>
<protein>
    <submittedName>
        <fullName evidence="2">Uncharacterized protein</fullName>
    </submittedName>
</protein>
<dbReference type="EMBL" id="SJPG01000001">
    <property type="protein sequence ID" value="TWT62261.1"/>
    <property type="molecule type" value="Genomic_DNA"/>
</dbReference>
<sequence>MQGLHVPGRNSVNMDSINDRLPDSIWTRTMHSHTSLENLIKQAEQWAENRDKKSFRPGWLTEFIYDAADLFTPVADAARVGYDCRFNENCWQVLFYLGDGEMFGGKHDGKRARMAFEFDLKDLLNCFKRVDSLIFRTLNDDLGLTIEEGNMIEIVGVLKESDSDEAITVGILSRPPQEAGPGMKVLPNGEVEPV</sequence>
<dbReference type="AlphaFoldDB" id="A0A5C5XIT3"/>
<proteinExistence type="predicted"/>
<feature type="region of interest" description="Disordered" evidence="1">
    <location>
        <begin position="173"/>
        <end position="194"/>
    </location>
</feature>